<sequence length="458" mass="50854">MATGVSASKSGTASITSAPRPGFTQDSRAFDMGGSENIRNQNQSHQIDGGIHFQKFDTPLMEVGDECCGIWPENPKDAGFNHHASFGHNGTTATISRFGDIMQVTQFLGHGKSGLFSIDQEPTEEPYYVVDRAKALGEISESPFGAGYSYFFRMSAWPDVPPTTIKWVSYRWPRFEWELEGKKIVFQYYVHKGIVLQQLLFQNLSDEKWELDLAVVEKMAIRDLDFLSPQASPEEATKPSEPVEYGFVRTKSFPSSLQPLSTIAASMDVFIDGQRQKFKESLNVPLSALTNGECREIVAAYSLRVVPTERGNDFWQKSMLPAAEANISTFLWGFRKLEEDKVTVVPPPRDISLTPYTTNLRAQAILGNDSENTRQHTALPPTTADPPQEVVPVFQSKSDGLRKRIRKLRYLTARHLEHILSVCAVPIADPNTEPGITTGVALTCGDMSGHRICTSASL</sequence>
<gene>
    <name evidence="2" type="ORF">N0V93_008922</name>
</gene>
<feature type="region of interest" description="Disordered" evidence="1">
    <location>
        <begin position="1"/>
        <end position="43"/>
    </location>
</feature>
<organism evidence="2 3">
    <name type="scientific">Gnomoniopsis smithogilvyi</name>
    <dbReference type="NCBI Taxonomy" id="1191159"/>
    <lineage>
        <taxon>Eukaryota</taxon>
        <taxon>Fungi</taxon>
        <taxon>Dikarya</taxon>
        <taxon>Ascomycota</taxon>
        <taxon>Pezizomycotina</taxon>
        <taxon>Sordariomycetes</taxon>
        <taxon>Sordariomycetidae</taxon>
        <taxon>Diaporthales</taxon>
        <taxon>Gnomoniaceae</taxon>
        <taxon>Gnomoniopsis</taxon>
    </lineage>
</organism>
<dbReference type="Proteomes" id="UP001140453">
    <property type="component" value="Unassembled WGS sequence"/>
</dbReference>
<proteinExistence type="predicted"/>
<keyword evidence="3" id="KW-1185">Reference proteome</keyword>
<dbReference type="AlphaFoldDB" id="A0A9W8YJG1"/>
<protein>
    <submittedName>
        <fullName evidence="2">Uncharacterized protein</fullName>
    </submittedName>
</protein>
<name>A0A9W8YJG1_9PEZI</name>
<evidence type="ECO:0000256" key="1">
    <source>
        <dbReference type="SAM" id="MobiDB-lite"/>
    </source>
</evidence>
<accession>A0A9W8YJG1</accession>
<dbReference type="OrthoDB" id="5361176at2759"/>
<reference evidence="2" key="1">
    <citation type="submission" date="2022-10" db="EMBL/GenBank/DDBJ databases">
        <title>Tapping the CABI collections for fungal endophytes: first genome assemblies for Collariella, Neodidymelliopsis, Ascochyta clinopodiicola, Didymella pomorum, Didymosphaeria variabile, Neocosmospora piperis and Neocucurbitaria cava.</title>
        <authorList>
            <person name="Hill R."/>
        </authorList>
    </citation>
    <scope>NUCLEOTIDE SEQUENCE</scope>
    <source>
        <strain evidence="2">IMI 355082</strain>
    </source>
</reference>
<evidence type="ECO:0000313" key="3">
    <source>
        <dbReference type="Proteomes" id="UP001140453"/>
    </source>
</evidence>
<feature type="compositionally biased region" description="Polar residues" evidence="1">
    <location>
        <begin position="1"/>
        <end position="17"/>
    </location>
</feature>
<evidence type="ECO:0000313" key="2">
    <source>
        <dbReference type="EMBL" id="KAJ4386031.1"/>
    </source>
</evidence>
<comment type="caution">
    <text evidence="2">The sequence shown here is derived from an EMBL/GenBank/DDBJ whole genome shotgun (WGS) entry which is preliminary data.</text>
</comment>
<feature type="region of interest" description="Disordered" evidence="1">
    <location>
        <begin position="367"/>
        <end position="389"/>
    </location>
</feature>
<dbReference type="EMBL" id="JAPEVB010000006">
    <property type="protein sequence ID" value="KAJ4386031.1"/>
    <property type="molecule type" value="Genomic_DNA"/>
</dbReference>